<evidence type="ECO:0000256" key="2">
    <source>
        <dbReference type="ARBA" id="ARBA00001946"/>
    </source>
</evidence>
<dbReference type="PROSITE" id="PS00629">
    <property type="entry name" value="IMP_1"/>
    <property type="match status" value="1"/>
</dbReference>
<evidence type="ECO:0000256" key="8">
    <source>
        <dbReference type="RuleBase" id="RU364068"/>
    </source>
</evidence>
<dbReference type="InterPro" id="IPR000760">
    <property type="entry name" value="Inositol_monophosphatase-like"/>
</dbReference>
<dbReference type="Pfam" id="PF00459">
    <property type="entry name" value="Inositol_P"/>
    <property type="match status" value="1"/>
</dbReference>
<evidence type="ECO:0000256" key="4">
    <source>
        <dbReference type="ARBA" id="ARBA00022723"/>
    </source>
</evidence>
<dbReference type="AlphaFoldDB" id="A0A1G2MCB2"/>
<comment type="caution">
    <text evidence="9">The sequence shown here is derived from an EMBL/GenBank/DDBJ whole genome shotgun (WGS) entry which is preliminary data.</text>
</comment>
<dbReference type="PANTHER" id="PTHR20854:SF4">
    <property type="entry name" value="INOSITOL-1-MONOPHOSPHATASE-RELATED"/>
    <property type="match status" value="1"/>
</dbReference>
<evidence type="ECO:0000256" key="6">
    <source>
        <dbReference type="ARBA" id="ARBA00022842"/>
    </source>
</evidence>
<dbReference type="GO" id="GO:0006020">
    <property type="term" value="P:inositol metabolic process"/>
    <property type="evidence" value="ECO:0007669"/>
    <property type="project" value="TreeGrafter"/>
</dbReference>
<dbReference type="Gene3D" id="3.40.190.80">
    <property type="match status" value="1"/>
</dbReference>
<keyword evidence="5 8" id="KW-0378">Hydrolase</keyword>
<feature type="binding site" evidence="7">
    <location>
        <position position="91"/>
    </location>
    <ligand>
        <name>Mg(2+)</name>
        <dbReference type="ChEBI" id="CHEBI:18420"/>
        <label>1</label>
        <note>catalytic</note>
    </ligand>
</feature>
<dbReference type="PANTHER" id="PTHR20854">
    <property type="entry name" value="INOSITOL MONOPHOSPHATASE"/>
    <property type="match status" value="1"/>
</dbReference>
<dbReference type="EC" id="3.1.3.25" evidence="8"/>
<sequence>MADDPQKFLEVALEATKKAEPVFRKYFGNAPGVSEKVDQGMHRSPVTDVDKEIETLITSHLLSQFSTHSISGEEFSPQHHSSPYTWYIDPIDGTINYIRGLPFASISLGLWKEDVPIVAVVSDPMHNVTYSALHDKGAFRNGTQKLSVSSVSKFGEAVGGSGRAKALGEDPLLQRVAKAAYRGREYGGAALELCSVAEGKLDFWISERTKIYDVAAGMLMVTEAGGTVTDWEGNPYTLDSANIVASNGKIHTELLQALKK</sequence>
<dbReference type="GO" id="GO:0046854">
    <property type="term" value="P:phosphatidylinositol phosphate biosynthetic process"/>
    <property type="evidence" value="ECO:0007669"/>
    <property type="project" value="InterPro"/>
</dbReference>
<keyword evidence="6 7" id="KW-0460">Magnesium</keyword>
<feature type="binding site" evidence="7">
    <location>
        <position position="92"/>
    </location>
    <ligand>
        <name>Mg(2+)</name>
        <dbReference type="ChEBI" id="CHEBI:18420"/>
        <label>1</label>
        <note>catalytic</note>
    </ligand>
</feature>
<accession>A0A1G2MCB2</accession>
<dbReference type="Proteomes" id="UP000178121">
    <property type="component" value="Unassembled WGS sequence"/>
</dbReference>
<dbReference type="GO" id="GO:0046872">
    <property type="term" value="F:metal ion binding"/>
    <property type="evidence" value="ECO:0007669"/>
    <property type="project" value="UniProtKB-KW"/>
</dbReference>
<dbReference type="PRINTS" id="PR00377">
    <property type="entry name" value="IMPHPHTASES"/>
</dbReference>
<dbReference type="SUPFAM" id="SSF56655">
    <property type="entry name" value="Carbohydrate phosphatase"/>
    <property type="match status" value="1"/>
</dbReference>
<organism evidence="9 10">
    <name type="scientific">Candidatus Taylorbacteria bacterium RIFCSPHIGHO2_01_FULL_51_15</name>
    <dbReference type="NCBI Taxonomy" id="1802304"/>
    <lineage>
        <taxon>Bacteria</taxon>
        <taxon>Candidatus Tayloriibacteriota</taxon>
    </lineage>
</organism>
<dbReference type="Gene3D" id="3.30.540.10">
    <property type="entry name" value="Fructose-1,6-Bisphosphatase, subunit A, domain 1"/>
    <property type="match status" value="1"/>
</dbReference>
<evidence type="ECO:0000256" key="1">
    <source>
        <dbReference type="ARBA" id="ARBA00001033"/>
    </source>
</evidence>
<evidence type="ECO:0000256" key="3">
    <source>
        <dbReference type="ARBA" id="ARBA00009759"/>
    </source>
</evidence>
<dbReference type="PROSITE" id="PS00630">
    <property type="entry name" value="IMP_2"/>
    <property type="match status" value="1"/>
</dbReference>
<reference evidence="9 10" key="1">
    <citation type="journal article" date="2016" name="Nat. Commun.">
        <title>Thousands of microbial genomes shed light on interconnected biogeochemical processes in an aquifer system.</title>
        <authorList>
            <person name="Anantharaman K."/>
            <person name="Brown C.T."/>
            <person name="Hug L.A."/>
            <person name="Sharon I."/>
            <person name="Castelle C.J."/>
            <person name="Probst A.J."/>
            <person name="Thomas B.C."/>
            <person name="Singh A."/>
            <person name="Wilkins M.J."/>
            <person name="Karaoz U."/>
            <person name="Brodie E.L."/>
            <person name="Williams K.H."/>
            <person name="Hubbard S.S."/>
            <person name="Banfield J.F."/>
        </authorList>
    </citation>
    <scope>NUCLEOTIDE SEQUENCE [LARGE SCALE GENOMIC DNA]</scope>
</reference>
<comment type="cofactor">
    <cofactor evidence="2 7 8">
        <name>Mg(2+)</name>
        <dbReference type="ChEBI" id="CHEBI:18420"/>
    </cofactor>
</comment>
<evidence type="ECO:0000256" key="5">
    <source>
        <dbReference type="ARBA" id="ARBA00022801"/>
    </source>
</evidence>
<dbReference type="InterPro" id="IPR020583">
    <property type="entry name" value="Inositol_monoP_metal-BS"/>
</dbReference>
<dbReference type="GO" id="GO:0007165">
    <property type="term" value="P:signal transduction"/>
    <property type="evidence" value="ECO:0007669"/>
    <property type="project" value="TreeGrafter"/>
</dbReference>
<dbReference type="InterPro" id="IPR033942">
    <property type="entry name" value="IMPase"/>
</dbReference>
<evidence type="ECO:0000256" key="7">
    <source>
        <dbReference type="PIRSR" id="PIRSR600760-2"/>
    </source>
</evidence>
<comment type="similarity">
    <text evidence="3 8">Belongs to the inositol monophosphatase superfamily.</text>
</comment>
<feature type="binding site" evidence="7">
    <location>
        <position position="213"/>
    </location>
    <ligand>
        <name>Mg(2+)</name>
        <dbReference type="ChEBI" id="CHEBI:18420"/>
        <label>1</label>
        <note>catalytic</note>
    </ligand>
</feature>
<proteinExistence type="inferred from homology"/>
<protein>
    <recommendedName>
        <fullName evidence="8">Inositol-1-monophosphatase</fullName>
        <ecNumber evidence="8">3.1.3.25</ecNumber>
    </recommendedName>
</protein>
<feature type="binding site" evidence="7">
    <location>
        <position position="73"/>
    </location>
    <ligand>
        <name>Mg(2+)</name>
        <dbReference type="ChEBI" id="CHEBI:18420"/>
        <label>1</label>
        <note>catalytic</note>
    </ligand>
</feature>
<evidence type="ECO:0000313" key="9">
    <source>
        <dbReference type="EMBL" id="OHA21550.1"/>
    </source>
</evidence>
<dbReference type="EMBL" id="MHRI01000007">
    <property type="protein sequence ID" value="OHA21550.1"/>
    <property type="molecule type" value="Genomic_DNA"/>
</dbReference>
<dbReference type="CDD" id="cd01639">
    <property type="entry name" value="IMPase"/>
    <property type="match status" value="1"/>
</dbReference>
<evidence type="ECO:0000313" key="10">
    <source>
        <dbReference type="Proteomes" id="UP000178121"/>
    </source>
</evidence>
<comment type="catalytic activity">
    <reaction evidence="1 8">
        <text>a myo-inositol phosphate + H2O = myo-inositol + phosphate</text>
        <dbReference type="Rhea" id="RHEA:24056"/>
        <dbReference type="ChEBI" id="CHEBI:15377"/>
        <dbReference type="ChEBI" id="CHEBI:17268"/>
        <dbReference type="ChEBI" id="CHEBI:43474"/>
        <dbReference type="ChEBI" id="CHEBI:84139"/>
        <dbReference type="EC" id="3.1.3.25"/>
    </reaction>
</comment>
<feature type="binding site" evidence="7">
    <location>
        <position position="89"/>
    </location>
    <ligand>
        <name>Mg(2+)</name>
        <dbReference type="ChEBI" id="CHEBI:18420"/>
        <label>1</label>
        <note>catalytic</note>
    </ligand>
</feature>
<dbReference type="InterPro" id="IPR020550">
    <property type="entry name" value="Inositol_monophosphatase_CS"/>
</dbReference>
<gene>
    <name evidence="9" type="ORF">A2849_03970</name>
</gene>
<keyword evidence="4 7" id="KW-0479">Metal-binding</keyword>
<name>A0A1G2MCB2_9BACT</name>
<dbReference type="GO" id="GO:0008934">
    <property type="term" value="F:inositol monophosphate 1-phosphatase activity"/>
    <property type="evidence" value="ECO:0007669"/>
    <property type="project" value="InterPro"/>
</dbReference>